<dbReference type="PANTHER" id="PTHR43308">
    <property type="entry name" value="OUTER MEMBRANE PROTEIN ALPHA-RELATED"/>
    <property type="match status" value="1"/>
</dbReference>
<keyword evidence="1" id="KW-0732">Signal</keyword>
<dbReference type="PROSITE" id="PS51272">
    <property type="entry name" value="SLH"/>
    <property type="match status" value="1"/>
</dbReference>
<feature type="chain" id="PRO_5044976876" evidence="1">
    <location>
        <begin position="29"/>
        <end position="614"/>
    </location>
</feature>
<comment type="caution">
    <text evidence="4">The sequence shown here is derived from an EMBL/GenBank/DDBJ whole genome shotgun (WGS) entry which is preliminary data.</text>
</comment>
<comment type="similarity">
    <text evidence="1">Belongs to the OprB family.</text>
</comment>
<dbReference type="PANTHER" id="PTHR43308:SF1">
    <property type="entry name" value="OUTER MEMBRANE PROTEIN ALPHA"/>
    <property type="match status" value="1"/>
</dbReference>
<dbReference type="InterPro" id="IPR047684">
    <property type="entry name" value="Por_som-like"/>
</dbReference>
<keyword evidence="5" id="KW-1185">Reference proteome</keyword>
<name>A0ABR8A2U9_9CYAN</name>
<dbReference type="Pfam" id="PF00395">
    <property type="entry name" value="SLH"/>
    <property type="match status" value="1"/>
</dbReference>
<evidence type="ECO:0000256" key="1">
    <source>
        <dbReference type="RuleBase" id="RU363072"/>
    </source>
</evidence>
<dbReference type="InterPro" id="IPR007049">
    <property type="entry name" value="Carb-sel_porin_OprB"/>
</dbReference>
<feature type="region of interest" description="Disordered" evidence="2">
    <location>
        <begin position="401"/>
        <end position="426"/>
    </location>
</feature>
<dbReference type="InterPro" id="IPR001119">
    <property type="entry name" value="SLH_dom"/>
</dbReference>
<feature type="domain" description="SLH" evidence="3">
    <location>
        <begin position="112"/>
        <end position="176"/>
    </location>
</feature>
<evidence type="ECO:0000313" key="4">
    <source>
        <dbReference type="EMBL" id="MBD2190050.1"/>
    </source>
</evidence>
<sequence>MFKASQTIALSLPSLLLAAIASTSPVSANEINPTVEKISNSSNQLVNITNTNVDGNRKLIDEVTNVSELGLKTPLPISAQQELSSTPVPFEQLSNSQFGLSSQNSDLAQVNSVSQLTDVRPTDWAFTALQSLVERYGVIAGYPDSTYRGNQSLTRYEFAAGLNTALDKINEITSAGLADKVSKEDLATLQKLQEEFASELATLRGRVDSLDAKTAKLEAQQFSTTTKLSGAANFLLAGLSTNSVRTGSTNPRNTNLVFAYSVNLRLNTSFTGKDLLTINLGTNNAPAIAAITGTNLSNFALDGSTATTAPNSFSLGQLFYRFPVGDKATVWLSARSLQPFDYFPLISPLREGTSVPNTSYGLFNPVIFRPGFTNTGVGAAYRFSDAIQLHAGYFASDVQASNPAAGSRRPGTPASTPDPATGNGLFGGSQTIAAQLTLTPSDTFKFSLNYIRKYWTGTNGIDRAGETNFSGPTGTNLAVRPFGDVTTLADTFGGQFDWRIFPKVGFGGWFSTTAATNLTPGPAKANILNAALSLGFYDLFKEGNHGGILVGISPYVNSSDGARDTLTPWHLETFYTHRFNRNISITPGVFVILNPDAGTPEPIYGLSLRTTFVF</sequence>
<dbReference type="NCBIfam" id="NF033921">
    <property type="entry name" value="por_somb"/>
    <property type="match status" value="1"/>
</dbReference>
<proteinExistence type="inferred from homology"/>
<dbReference type="Pfam" id="PF04966">
    <property type="entry name" value="OprB"/>
    <property type="match status" value="2"/>
</dbReference>
<dbReference type="Proteomes" id="UP000642094">
    <property type="component" value="Unassembled WGS sequence"/>
</dbReference>
<protein>
    <submittedName>
        <fullName evidence="4">Carbohydrate porin</fullName>
    </submittedName>
</protein>
<reference evidence="4 5" key="1">
    <citation type="journal article" date="2020" name="ISME J.">
        <title>Comparative genomics reveals insights into cyanobacterial evolution and habitat adaptation.</title>
        <authorList>
            <person name="Chen M.Y."/>
            <person name="Teng W.K."/>
            <person name="Zhao L."/>
            <person name="Hu C.X."/>
            <person name="Zhou Y.K."/>
            <person name="Han B.P."/>
            <person name="Song L.R."/>
            <person name="Shu W.S."/>
        </authorList>
    </citation>
    <scope>NUCLEOTIDE SEQUENCE [LARGE SCALE GENOMIC DNA]</scope>
    <source>
        <strain evidence="4 5">FACHB-723</strain>
    </source>
</reference>
<dbReference type="EMBL" id="JACJQB010000073">
    <property type="protein sequence ID" value="MBD2190050.1"/>
    <property type="molecule type" value="Genomic_DNA"/>
</dbReference>
<gene>
    <name evidence="4" type="ORF">H6F41_18160</name>
</gene>
<accession>A0ABR8A2U9</accession>
<evidence type="ECO:0000256" key="2">
    <source>
        <dbReference type="SAM" id="MobiDB-lite"/>
    </source>
</evidence>
<organism evidence="4 5">
    <name type="scientific">Pseudanabaena mucicola FACHB-723</name>
    <dbReference type="NCBI Taxonomy" id="2692860"/>
    <lineage>
        <taxon>Bacteria</taxon>
        <taxon>Bacillati</taxon>
        <taxon>Cyanobacteriota</taxon>
        <taxon>Cyanophyceae</taxon>
        <taxon>Pseudanabaenales</taxon>
        <taxon>Pseudanabaenaceae</taxon>
        <taxon>Pseudanabaena</taxon>
    </lineage>
</organism>
<evidence type="ECO:0000313" key="5">
    <source>
        <dbReference type="Proteomes" id="UP000642094"/>
    </source>
</evidence>
<dbReference type="RefSeq" id="WP_190404857.1">
    <property type="nucleotide sequence ID" value="NZ_JACJQB010000073.1"/>
</dbReference>
<feature type="signal peptide" evidence="1">
    <location>
        <begin position="1"/>
        <end position="28"/>
    </location>
</feature>
<evidence type="ECO:0000259" key="3">
    <source>
        <dbReference type="PROSITE" id="PS51272"/>
    </source>
</evidence>
<dbReference type="InterPro" id="IPR051465">
    <property type="entry name" value="Cell_Envelope_Struct_Comp"/>
</dbReference>